<feature type="region of interest" description="Disordered" evidence="6">
    <location>
        <begin position="346"/>
        <end position="372"/>
    </location>
</feature>
<keyword evidence="4 7" id="KW-1133">Transmembrane helix</keyword>
<feature type="transmembrane region" description="Helical" evidence="7">
    <location>
        <begin position="188"/>
        <end position="216"/>
    </location>
</feature>
<accession>A0ABQ3HL12</accession>
<proteinExistence type="inferred from homology"/>
<evidence type="ECO:0000256" key="2">
    <source>
        <dbReference type="ARBA" id="ARBA00007511"/>
    </source>
</evidence>
<comment type="caution">
    <text evidence="8">The sequence shown here is derived from an EMBL/GenBank/DDBJ whole genome shotgun (WGS) entry which is preliminary data.</text>
</comment>
<feature type="transmembrane region" description="Helical" evidence="7">
    <location>
        <begin position="222"/>
        <end position="243"/>
    </location>
</feature>
<keyword evidence="9" id="KW-1185">Reference proteome</keyword>
<evidence type="ECO:0000256" key="6">
    <source>
        <dbReference type="SAM" id="MobiDB-lite"/>
    </source>
</evidence>
<evidence type="ECO:0000256" key="7">
    <source>
        <dbReference type="SAM" id="Phobius"/>
    </source>
</evidence>
<feature type="transmembrane region" description="Helical" evidence="7">
    <location>
        <begin position="102"/>
        <end position="124"/>
    </location>
</feature>
<feature type="transmembrane region" description="Helical" evidence="7">
    <location>
        <begin position="78"/>
        <end position="95"/>
    </location>
</feature>
<evidence type="ECO:0000256" key="4">
    <source>
        <dbReference type="ARBA" id="ARBA00022989"/>
    </source>
</evidence>
<organism evidence="8 9">
    <name type="scientific">Nocardioides flavus</name>
    <name type="common">ex Wang et al. 2016</name>
    <dbReference type="NCBI Taxonomy" id="2058780"/>
    <lineage>
        <taxon>Bacteria</taxon>
        <taxon>Bacillati</taxon>
        <taxon>Actinomycetota</taxon>
        <taxon>Actinomycetes</taxon>
        <taxon>Propionibacteriales</taxon>
        <taxon>Nocardioidaceae</taxon>
        <taxon>Nocardioides</taxon>
    </lineage>
</organism>
<evidence type="ECO:0000256" key="5">
    <source>
        <dbReference type="ARBA" id="ARBA00023136"/>
    </source>
</evidence>
<keyword evidence="3 7" id="KW-0812">Transmembrane</keyword>
<feature type="transmembrane region" description="Helical" evidence="7">
    <location>
        <begin position="130"/>
        <end position="148"/>
    </location>
</feature>
<dbReference type="InterPro" id="IPR022369">
    <property type="entry name" value="Integral_membrane_TerC_rswitch"/>
</dbReference>
<dbReference type="RefSeq" id="WP_191280255.1">
    <property type="nucleotide sequence ID" value="NZ_BNAD01000009.1"/>
</dbReference>
<evidence type="ECO:0000256" key="3">
    <source>
        <dbReference type="ARBA" id="ARBA00022692"/>
    </source>
</evidence>
<dbReference type="EMBL" id="BNAD01000009">
    <property type="protein sequence ID" value="GHE18350.1"/>
    <property type="molecule type" value="Genomic_DNA"/>
</dbReference>
<feature type="transmembrane region" description="Helical" evidence="7">
    <location>
        <begin position="276"/>
        <end position="299"/>
    </location>
</feature>
<dbReference type="PANTHER" id="PTHR30238">
    <property type="entry name" value="MEMBRANE BOUND PREDICTED REDOX MODULATOR"/>
    <property type="match status" value="1"/>
</dbReference>
<keyword evidence="5 7" id="KW-0472">Membrane</keyword>
<comment type="similarity">
    <text evidence="2">Belongs to the TerC family.</text>
</comment>
<gene>
    <name evidence="8" type="primary">terC</name>
    <name evidence="8" type="ORF">GCM10011376_29600</name>
</gene>
<evidence type="ECO:0000256" key="1">
    <source>
        <dbReference type="ARBA" id="ARBA00004141"/>
    </source>
</evidence>
<name>A0ABQ3HL12_9ACTN</name>
<comment type="subcellular location">
    <subcellularLocation>
        <location evidence="1">Membrane</location>
        <topology evidence="1">Multi-pass membrane protein</topology>
    </subcellularLocation>
</comment>
<sequence length="372" mass="41219">MDVPLWAWLAVLVVILAMLVVDLFMHRDAHAIGVREAAVWSAVWVALGVAFGALIWVVHGAELGQQYFAGYLIEKSLAVDNVFVWAIIFTFFAVPREYQHRVLFYGVVGALVFRGVFIAAGSALIASFSWILYVFAAFLLVTGARMLVQRDTHLDPAKSRSLALFRRFVPMLGEYRGQRFFVRWNGHLVATPLLAVLVLVEVTDIIFAVDSIPAIFAVTDEVFLVFTANAFAILGLRAMYFLLADLMHRFVYLKAGLALVLVWVGIKMLLKIDVYYVPTTISLGIVATIIATSIALSLVRTRGQARHAVELDVRAPFRVRDEDGGLLAGHEAEYGDDTPAEVVGGTARQRARLGLDPVDRERSSRTPEDRIA</sequence>
<feature type="compositionally biased region" description="Basic and acidic residues" evidence="6">
    <location>
        <begin position="357"/>
        <end position="372"/>
    </location>
</feature>
<dbReference type="NCBIfam" id="TIGR03718">
    <property type="entry name" value="R_switched_Alx"/>
    <property type="match status" value="1"/>
</dbReference>
<dbReference type="Proteomes" id="UP000597341">
    <property type="component" value="Unassembled WGS sequence"/>
</dbReference>
<reference evidence="9" key="1">
    <citation type="journal article" date="2019" name="Int. J. Syst. Evol. Microbiol.">
        <title>The Global Catalogue of Microorganisms (GCM) 10K type strain sequencing project: providing services to taxonomists for standard genome sequencing and annotation.</title>
        <authorList>
            <consortium name="The Broad Institute Genomics Platform"/>
            <consortium name="The Broad Institute Genome Sequencing Center for Infectious Disease"/>
            <person name="Wu L."/>
            <person name="Ma J."/>
        </authorList>
    </citation>
    <scope>NUCLEOTIDE SEQUENCE [LARGE SCALE GENOMIC DNA]</scope>
    <source>
        <strain evidence="9">CGMCC 1.12791</strain>
    </source>
</reference>
<evidence type="ECO:0000313" key="8">
    <source>
        <dbReference type="EMBL" id="GHE18350.1"/>
    </source>
</evidence>
<dbReference type="Pfam" id="PF03741">
    <property type="entry name" value="TerC"/>
    <property type="match status" value="1"/>
</dbReference>
<evidence type="ECO:0000313" key="9">
    <source>
        <dbReference type="Proteomes" id="UP000597341"/>
    </source>
</evidence>
<dbReference type="PANTHER" id="PTHR30238:SF0">
    <property type="entry name" value="THYLAKOID MEMBRANE PROTEIN TERC, CHLOROPLASTIC"/>
    <property type="match status" value="1"/>
</dbReference>
<dbReference type="InterPro" id="IPR005496">
    <property type="entry name" value="Integral_membrane_TerC"/>
</dbReference>
<feature type="transmembrane region" description="Helical" evidence="7">
    <location>
        <begin position="37"/>
        <end position="58"/>
    </location>
</feature>
<feature type="transmembrane region" description="Helical" evidence="7">
    <location>
        <begin position="250"/>
        <end position="270"/>
    </location>
</feature>
<protein>
    <submittedName>
        <fullName evidence="8">Tellurium resistance protein TerC</fullName>
    </submittedName>
</protein>
<feature type="transmembrane region" description="Helical" evidence="7">
    <location>
        <begin position="6"/>
        <end position="25"/>
    </location>
</feature>